<accession>A0A9X5E2R2</accession>
<name>A0A9X5E2R2_9CYAN</name>
<proteinExistence type="predicted"/>
<organism evidence="1 2">
    <name type="scientific">Scytonema millei VB511283</name>
    <dbReference type="NCBI Taxonomy" id="1245923"/>
    <lineage>
        <taxon>Bacteria</taxon>
        <taxon>Bacillati</taxon>
        <taxon>Cyanobacteriota</taxon>
        <taxon>Cyanophyceae</taxon>
        <taxon>Nostocales</taxon>
        <taxon>Scytonemataceae</taxon>
        <taxon>Scytonema</taxon>
    </lineage>
</organism>
<protein>
    <submittedName>
        <fullName evidence="1">Uncharacterized protein</fullName>
    </submittedName>
</protein>
<gene>
    <name evidence="1" type="ORF">QH73_0005315</name>
</gene>
<sequence>MFRKIRQRKASTKSSFWQFPRRNKFLPVSQTNASPAAGSLTVFRTPLT</sequence>
<dbReference type="EMBL" id="JTJC03000001">
    <property type="protein sequence ID" value="NHC34086.1"/>
    <property type="molecule type" value="Genomic_DNA"/>
</dbReference>
<keyword evidence="2" id="KW-1185">Reference proteome</keyword>
<comment type="caution">
    <text evidence="1">The sequence shown here is derived from an EMBL/GenBank/DDBJ whole genome shotgun (WGS) entry which is preliminary data.</text>
</comment>
<evidence type="ECO:0000313" key="1">
    <source>
        <dbReference type="EMBL" id="NHC34086.1"/>
    </source>
</evidence>
<evidence type="ECO:0000313" key="2">
    <source>
        <dbReference type="Proteomes" id="UP000031532"/>
    </source>
</evidence>
<dbReference type="Proteomes" id="UP000031532">
    <property type="component" value="Unassembled WGS sequence"/>
</dbReference>
<dbReference type="AlphaFoldDB" id="A0A9X5E2R2"/>
<reference evidence="1 2" key="1">
    <citation type="journal article" date="2015" name="Genome Announc.">
        <title>Draft Genome Sequence of the Terrestrial Cyanobacterium Scytonema millei VB511283, Isolated from Eastern India.</title>
        <authorList>
            <person name="Sen D."/>
            <person name="Chandrababunaidu M.M."/>
            <person name="Singh D."/>
            <person name="Sanghi N."/>
            <person name="Ghorai A."/>
            <person name="Mishra G.P."/>
            <person name="Madduluri M."/>
            <person name="Adhikary S.P."/>
            <person name="Tripathy S."/>
        </authorList>
    </citation>
    <scope>NUCLEOTIDE SEQUENCE [LARGE SCALE GENOMIC DNA]</scope>
    <source>
        <strain evidence="1 2">VB511283</strain>
    </source>
</reference>